<dbReference type="PANTHER" id="PTHR24148">
    <property type="entry name" value="ANKYRIN REPEAT DOMAIN-CONTAINING PROTEIN 39 HOMOLOG-RELATED"/>
    <property type="match status" value="1"/>
</dbReference>
<dbReference type="PANTHER" id="PTHR24148:SF73">
    <property type="entry name" value="HET DOMAIN PROTEIN (AFU_ORTHOLOGUE AFUA_8G01020)"/>
    <property type="match status" value="1"/>
</dbReference>
<dbReference type="EMBL" id="CAJSTJ010000195">
    <property type="protein sequence ID" value="CAG7565946.1"/>
    <property type="molecule type" value="Genomic_DNA"/>
</dbReference>
<name>A0A8J2IVW3_FUSEQ</name>
<proteinExistence type="predicted"/>
<dbReference type="AlphaFoldDB" id="A0A8J2IVW3"/>
<dbReference type="Pfam" id="PF26639">
    <property type="entry name" value="Het-6_barrel"/>
    <property type="match status" value="1"/>
</dbReference>
<reference evidence="1" key="1">
    <citation type="submission" date="2021-05" db="EMBL/GenBank/DDBJ databases">
        <authorList>
            <person name="Khan N."/>
        </authorList>
    </citation>
    <scope>NUCLEOTIDE SEQUENCE</scope>
</reference>
<sequence length="378" mass="42092">MVASFRDSEATNALDKVFAVMSFMSFVGIPLPMEIDYAVSVKDLYTSVSSNQILTCKNNPEAYEPLAPLRFCREKNRYKTLPSWVVDWTSYPRNDDHIISGFTRAPKLFPDMVPWLQIKPIPDEDQDARTLECPTRMIGATKYNAAEGIKGYSPSIFAASNLTILALLGISIGTVCEVISFDQYRARKLASMHESISKKEGRCRSGMVLRTLTADMLDKAVDWGRIDEFSDSLLTALEVAERGLEEEKNNGTKLGLISLQDGAMRAEKLIITRYADLEERAKRNIAAAFVKQLGELMQWIGLMSKGNRLFVTDTGYVGLGGNGISPGDKLYILHQGRTPFVLRQSGSRFRLISECYVDGLMTGEAASLGLEPERIEIE</sequence>
<dbReference type="Proteomes" id="UP000693738">
    <property type="component" value="Unassembled WGS sequence"/>
</dbReference>
<accession>A0A8J2IVW3</accession>
<gene>
    <name evidence="1" type="ORF">FEQUK3_LOCUS11659</name>
</gene>
<evidence type="ECO:0000313" key="1">
    <source>
        <dbReference type="EMBL" id="CAG7565946.1"/>
    </source>
</evidence>
<dbReference type="InterPro" id="IPR052895">
    <property type="entry name" value="HetReg/Transcr_Mod"/>
</dbReference>
<evidence type="ECO:0000313" key="2">
    <source>
        <dbReference type="Proteomes" id="UP000693738"/>
    </source>
</evidence>
<comment type="caution">
    <text evidence="1">The sequence shown here is derived from an EMBL/GenBank/DDBJ whole genome shotgun (WGS) entry which is preliminary data.</text>
</comment>
<organism evidence="1 2">
    <name type="scientific">Fusarium equiseti</name>
    <name type="common">Fusarium scirpi</name>
    <dbReference type="NCBI Taxonomy" id="61235"/>
    <lineage>
        <taxon>Eukaryota</taxon>
        <taxon>Fungi</taxon>
        <taxon>Dikarya</taxon>
        <taxon>Ascomycota</taxon>
        <taxon>Pezizomycotina</taxon>
        <taxon>Sordariomycetes</taxon>
        <taxon>Hypocreomycetidae</taxon>
        <taxon>Hypocreales</taxon>
        <taxon>Nectriaceae</taxon>
        <taxon>Fusarium</taxon>
        <taxon>Fusarium incarnatum-equiseti species complex</taxon>
    </lineage>
</organism>
<protein>
    <submittedName>
        <fullName evidence="1">Uncharacterized protein</fullName>
    </submittedName>
</protein>